<dbReference type="Gene3D" id="3.90.1530.10">
    <property type="entry name" value="Conserved hypothetical protein from pyrococcus furiosus pfu- 392566-001, ParB domain"/>
    <property type="match status" value="1"/>
</dbReference>
<evidence type="ECO:0000256" key="5">
    <source>
        <dbReference type="ARBA" id="ARBA00022862"/>
    </source>
</evidence>
<evidence type="ECO:0000256" key="1">
    <source>
        <dbReference type="ARBA" id="ARBA00009609"/>
    </source>
</evidence>
<evidence type="ECO:0000256" key="3">
    <source>
        <dbReference type="ARBA" id="ARBA00022741"/>
    </source>
</evidence>
<evidence type="ECO:0000256" key="8">
    <source>
        <dbReference type="ARBA" id="ARBA00047514"/>
    </source>
</evidence>
<protein>
    <recommendedName>
        <fullName evidence="2">sulfiredoxin</fullName>
        <ecNumber evidence="2">1.8.98.2</ecNumber>
    </recommendedName>
</protein>
<evidence type="ECO:0000256" key="7">
    <source>
        <dbReference type="ARBA" id="ARBA00023157"/>
    </source>
</evidence>
<proteinExistence type="inferred from homology"/>
<keyword evidence="3" id="KW-0547">Nucleotide-binding</keyword>
<dbReference type="AlphaFoldDB" id="G6FT37"/>
<evidence type="ECO:0000313" key="10">
    <source>
        <dbReference type="EMBL" id="EHC15023.1"/>
    </source>
</evidence>
<comment type="catalytic activity">
    <reaction evidence="8">
        <text>S-hydroxy-S-oxy-L-cysteinyl-[peroxiredoxin] + [protein]-dithiol + ATP = S-hydroxy-L-cysteinyl-[peroxiredoxin] + [protein]-disulfide + ADP + phosphate</text>
        <dbReference type="Rhea" id="RHEA:17545"/>
        <dbReference type="Rhea" id="RHEA-COMP:10593"/>
        <dbReference type="Rhea" id="RHEA-COMP:10594"/>
        <dbReference type="Rhea" id="RHEA-COMP:13681"/>
        <dbReference type="Rhea" id="RHEA-COMP:17976"/>
        <dbReference type="ChEBI" id="CHEBI:29950"/>
        <dbReference type="ChEBI" id="CHEBI:30616"/>
        <dbReference type="ChEBI" id="CHEBI:43474"/>
        <dbReference type="ChEBI" id="CHEBI:50058"/>
        <dbReference type="ChEBI" id="CHEBI:61973"/>
        <dbReference type="ChEBI" id="CHEBI:61974"/>
        <dbReference type="ChEBI" id="CHEBI:456216"/>
        <dbReference type="EC" id="1.8.98.2"/>
    </reaction>
</comment>
<dbReference type="InterPro" id="IPR016692">
    <property type="entry name" value="Sulfiredoxin"/>
</dbReference>
<dbReference type="GO" id="GO:0032542">
    <property type="term" value="F:sulfiredoxin activity"/>
    <property type="evidence" value="ECO:0007669"/>
    <property type="project" value="UniProtKB-EC"/>
</dbReference>
<dbReference type="Proteomes" id="UP000004344">
    <property type="component" value="Unassembled WGS sequence"/>
</dbReference>
<name>G6FT37_9CYAN</name>
<organism evidence="10 11">
    <name type="scientific">Fischerella thermalis JSC-11</name>
    <dbReference type="NCBI Taxonomy" id="741277"/>
    <lineage>
        <taxon>Bacteria</taxon>
        <taxon>Bacillati</taxon>
        <taxon>Cyanobacteriota</taxon>
        <taxon>Cyanophyceae</taxon>
        <taxon>Nostocales</taxon>
        <taxon>Hapalosiphonaceae</taxon>
        <taxon>Fischerella</taxon>
    </lineage>
</organism>
<evidence type="ECO:0000313" key="11">
    <source>
        <dbReference type="Proteomes" id="UP000004344"/>
    </source>
</evidence>
<dbReference type="GO" id="GO:0034599">
    <property type="term" value="P:cellular response to oxidative stress"/>
    <property type="evidence" value="ECO:0007669"/>
    <property type="project" value="TreeGrafter"/>
</dbReference>
<keyword evidence="11" id="KW-1185">Reference proteome</keyword>
<dbReference type="SUPFAM" id="SSF110849">
    <property type="entry name" value="ParB/Sulfiredoxin"/>
    <property type="match status" value="1"/>
</dbReference>
<comment type="similarity">
    <text evidence="1">Belongs to the sulfiredoxin family.</text>
</comment>
<keyword evidence="6" id="KW-0560">Oxidoreductase</keyword>
<dbReference type="CDD" id="cd16395">
    <property type="entry name" value="Srx"/>
    <property type="match status" value="1"/>
</dbReference>
<comment type="caution">
    <text evidence="10">The sequence shown here is derived from an EMBL/GenBank/DDBJ whole genome shotgun (WGS) entry which is preliminary data.</text>
</comment>
<dbReference type="PANTHER" id="PTHR21348:SF2">
    <property type="entry name" value="SULFIREDOXIN-1"/>
    <property type="match status" value="1"/>
</dbReference>
<reference evidence="10 11" key="1">
    <citation type="submission" date="2011-09" db="EMBL/GenBank/DDBJ databases">
        <title>The draft genome of Fischerella sp. JSC-11.</title>
        <authorList>
            <consortium name="US DOE Joint Genome Institute (JGI-PGF)"/>
            <person name="Lucas S."/>
            <person name="Han J."/>
            <person name="Lapidus A."/>
            <person name="Cheng J.-F."/>
            <person name="Goodwin L."/>
            <person name="Pitluck S."/>
            <person name="Peters L."/>
            <person name="Land M.L."/>
            <person name="Hauser L."/>
            <person name="Sarkisova S."/>
            <person name="Bryant D.A."/>
            <person name="Brown I."/>
            <person name="Woyke T.J."/>
        </authorList>
    </citation>
    <scope>NUCLEOTIDE SEQUENCE [LARGE SCALE GENOMIC DNA]</scope>
    <source>
        <strain evidence="10 11">JSC-11</strain>
    </source>
</reference>
<dbReference type="GO" id="GO:0005524">
    <property type="term" value="F:ATP binding"/>
    <property type="evidence" value="ECO:0007669"/>
    <property type="project" value="UniProtKB-KW"/>
</dbReference>
<dbReference type="SMART" id="SM00470">
    <property type="entry name" value="ParB"/>
    <property type="match status" value="1"/>
</dbReference>
<dbReference type="EC" id="1.8.98.2" evidence="2"/>
<evidence type="ECO:0000256" key="4">
    <source>
        <dbReference type="ARBA" id="ARBA00022840"/>
    </source>
</evidence>
<evidence type="ECO:0000256" key="2">
    <source>
        <dbReference type="ARBA" id="ARBA00013055"/>
    </source>
</evidence>
<dbReference type="InterPro" id="IPR003115">
    <property type="entry name" value="ParB_N"/>
</dbReference>
<sequence length="98" mass="11360">MIYIGKREIVTMVRVQEIPLNQIRRPLPRQNDPNKVQALMESIREIGQQEPIDVIEVDGQYYGFSGCHRYEACQRLGKETILARVRKAPKSVLMKHLA</sequence>
<dbReference type="GO" id="GO:0005737">
    <property type="term" value="C:cytoplasm"/>
    <property type="evidence" value="ECO:0007669"/>
    <property type="project" value="TreeGrafter"/>
</dbReference>
<keyword evidence="5" id="KW-0049">Antioxidant</keyword>
<dbReference type="EMBL" id="AGIZ01000005">
    <property type="protein sequence ID" value="EHC15023.1"/>
    <property type="molecule type" value="Genomic_DNA"/>
</dbReference>
<dbReference type="InterPro" id="IPR036086">
    <property type="entry name" value="ParB/Sulfiredoxin_sf"/>
</dbReference>
<keyword evidence="4" id="KW-0067">ATP-binding</keyword>
<dbReference type="PIRSF" id="PIRSF017267">
    <property type="entry name" value="Sulfiredoxin"/>
    <property type="match status" value="1"/>
</dbReference>
<dbReference type="PANTHER" id="PTHR21348">
    <property type="match status" value="1"/>
</dbReference>
<dbReference type="PATRIC" id="fig|741277.3.peg.1774"/>
<accession>G6FT37</accession>
<evidence type="ECO:0000259" key="9">
    <source>
        <dbReference type="SMART" id="SM00470"/>
    </source>
</evidence>
<gene>
    <name evidence="10" type="ORF">FJSC11DRAFT_1934</name>
</gene>
<feature type="domain" description="ParB-like N-terminal" evidence="9">
    <location>
        <begin position="16"/>
        <end position="98"/>
    </location>
</feature>
<evidence type="ECO:0000256" key="6">
    <source>
        <dbReference type="ARBA" id="ARBA00023002"/>
    </source>
</evidence>
<keyword evidence="7" id="KW-1015">Disulfide bond</keyword>
<dbReference type="Pfam" id="PF02195">
    <property type="entry name" value="ParB_N"/>
    <property type="match status" value="1"/>
</dbReference>